<keyword evidence="5" id="KW-0256">Endoplasmic reticulum</keyword>
<feature type="compositionally biased region" description="Low complexity" evidence="10">
    <location>
        <begin position="54"/>
        <end position="68"/>
    </location>
</feature>
<gene>
    <name evidence="12" type="ORF">B0A48_01989</name>
</gene>
<evidence type="ECO:0000256" key="5">
    <source>
        <dbReference type="ARBA" id="ARBA00022824"/>
    </source>
</evidence>
<evidence type="ECO:0000313" key="13">
    <source>
        <dbReference type="Proteomes" id="UP000192596"/>
    </source>
</evidence>
<keyword evidence="7 11" id="KW-1133">Transmembrane helix</keyword>
<evidence type="ECO:0000256" key="1">
    <source>
        <dbReference type="ARBA" id="ARBA00004389"/>
    </source>
</evidence>
<evidence type="ECO:0000256" key="3">
    <source>
        <dbReference type="ARBA" id="ARBA00022448"/>
    </source>
</evidence>
<accession>A0A1V8TR49</accession>
<dbReference type="STRING" id="1507870.A0A1V8TR49"/>
<evidence type="ECO:0000256" key="4">
    <source>
        <dbReference type="ARBA" id="ARBA00022692"/>
    </source>
</evidence>
<protein>
    <submittedName>
        <fullName evidence="12">Protein transport protein Sec61 subunit beta</fullName>
    </submittedName>
</protein>
<feature type="transmembrane region" description="Helical" evidence="11">
    <location>
        <begin position="86"/>
        <end position="106"/>
    </location>
</feature>
<evidence type="ECO:0000256" key="7">
    <source>
        <dbReference type="ARBA" id="ARBA00022989"/>
    </source>
</evidence>
<proteinExistence type="inferred from homology"/>
<evidence type="ECO:0000256" key="8">
    <source>
        <dbReference type="ARBA" id="ARBA00023010"/>
    </source>
</evidence>
<dbReference type="InterPro" id="IPR030671">
    <property type="entry name" value="Sec61-beta/Sbh"/>
</dbReference>
<keyword evidence="8" id="KW-0811">Translocation</keyword>
<organism evidence="12 13">
    <name type="scientific">Cryoendolithus antarcticus</name>
    <dbReference type="NCBI Taxonomy" id="1507870"/>
    <lineage>
        <taxon>Eukaryota</taxon>
        <taxon>Fungi</taxon>
        <taxon>Dikarya</taxon>
        <taxon>Ascomycota</taxon>
        <taxon>Pezizomycotina</taxon>
        <taxon>Dothideomycetes</taxon>
        <taxon>Dothideomycetidae</taxon>
        <taxon>Cladosporiales</taxon>
        <taxon>Cladosporiaceae</taxon>
        <taxon>Cryoendolithus</taxon>
    </lineage>
</organism>
<dbReference type="EMBL" id="NAJO01000003">
    <property type="protein sequence ID" value="OQO13758.1"/>
    <property type="molecule type" value="Genomic_DNA"/>
</dbReference>
<dbReference type="Proteomes" id="UP000192596">
    <property type="component" value="Unassembled WGS sequence"/>
</dbReference>
<reference evidence="13" key="1">
    <citation type="submission" date="2017-03" db="EMBL/GenBank/DDBJ databases">
        <title>Genomes of endolithic fungi from Antarctica.</title>
        <authorList>
            <person name="Coleine C."/>
            <person name="Masonjones S."/>
            <person name="Stajich J.E."/>
        </authorList>
    </citation>
    <scope>NUCLEOTIDE SEQUENCE [LARGE SCALE GENOMIC DNA]</scope>
    <source>
        <strain evidence="13">CCFEE 5527</strain>
    </source>
</reference>
<keyword evidence="4 11" id="KW-0812">Transmembrane</keyword>
<dbReference type="Pfam" id="PF03911">
    <property type="entry name" value="Sec61_beta"/>
    <property type="match status" value="1"/>
</dbReference>
<evidence type="ECO:0000256" key="6">
    <source>
        <dbReference type="ARBA" id="ARBA00022927"/>
    </source>
</evidence>
<comment type="similarity">
    <text evidence="2">Belongs to the SEC61-beta family.</text>
</comment>
<dbReference type="FunCoup" id="A0A1V8TR49">
    <property type="interactions" value="209"/>
</dbReference>
<dbReference type="GO" id="GO:0005784">
    <property type="term" value="C:Sec61 translocon complex"/>
    <property type="evidence" value="ECO:0007669"/>
    <property type="project" value="InterPro"/>
</dbReference>
<name>A0A1V8TR49_9PEZI</name>
<evidence type="ECO:0000256" key="10">
    <source>
        <dbReference type="SAM" id="MobiDB-lite"/>
    </source>
</evidence>
<evidence type="ECO:0000256" key="9">
    <source>
        <dbReference type="ARBA" id="ARBA00023136"/>
    </source>
</evidence>
<evidence type="ECO:0000256" key="2">
    <source>
        <dbReference type="ARBA" id="ARBA00006103"/>
    </source>
</evidence>
<keyword evidence="13" id="KW-1185">Reference proteome</keyword>
<feature type="region of interest" description="Disordered" evidence="10">
    <location>
        <begin position="1"/>
        <end position="68"/>
    </location>
</feature>
<dbReference type="AlphaFoldDB" id="A0A1V8TR49"/>
<sequence length="114" mass="11566">MDLGLANSAPRTDAPTSATATGARPSSPKPPGGPATAIRRKAASDLKEKAANVRSTSTRASGAGGSSATMLKLYTDESPGLKVDPFVVMVLSVGFIISVVGLHVLAKITKRFSG</sequence>
<dbReference type="InParanoid" id="A0A1V8TR49"/>
<keyword evidence="9 11" id="KW-0472">Membrane</keyword>
<evidence type="ECO:0000313" key="12">
    <source>
        <dbReference type="EMBL" id="OQO13758.1"/>
    </source>
</evidence>
<comment type="subcellular location">
    <subcellularLocation>
        <location evidence="1">Endoplasmic reticulum membrane</location>
        <topology evidence="1">Single-pass membrane protein</topology>
    </subcellularLocation>
</comment>
<comment type="caution">
    <text evidence="12">The sequence shown here is derived from an EMBL/GenBank/DDBJ whole genome shotgun (WGS) entry which is preliminary data.</text>
</comment>
<keyword evidence="6" id="KW-0653">Protein transport</keyword>
<feature type="compositionally biased region" description="Basic and acidic residues" evidence="10">
    <location>
        <begin position="42"/>
        <end position="51"/>
    </location>
</feature>
<evidence type="ECO:0000256" key="11">
    <source>
        <dbReference type="SAM" id="Phobius"/>
    </source>
</evidence>
<dbReference type="InterPro" id="IPR016482">
    <property type="entry name" value="SecG/Sec61-beta/Sbh"/>
</dbReference>
<dbReference type="GO" id="GO:0006886">
    <property type="term" value="P:intracellular protein transport"/>
    <property type="evidence" value="ECO:0007669"/>
    <property type="project" value="InterPro"/>
</dbReference>
<dbReference type="OrthoDB" id="5401193at2759"/>
<keyword evidence="3" id="KW-0813">Transport</keyword>
<dbReference type="PANTHER" id="PTHR13509">
    <property type="entry name" value="SEC61 SUBUNIT BETA"/>
    <property type="match status" value="1"/>
</dbReference>